<dbReference type="AlphaFoldDB" id="A0A5C6AEX3"/>
<dbReference type="Proteomes" id="UP000317421">
    <property type="component" value="Unassembled WGS sequence"/>
</dbReference>
<keyword evidence="2" id="KW-0328">Glycosyltransferase</keyword>
<dbReference type="PANTHER" id="PTHR43685">
    <property type="entry name" value="GLYCOSYLTRANSFERASE"/>
    <property type="match status" value="1"/>
</dbReference>
<evidence type="ECO:0000313" key="2">
    <source>
        <dbReference type="EMBL" id="TWT97967.1"/>
    </source>
</evidence>
<evidence type="ECO:0000259" key="1">
    <source>
        <dbReference type="Pfam" id="PF00535"/>
    </source>
</evidence>
<dbReference type="RefSeq" id="WP_146444855.1">
    <property type="nucleotide sequence ID" value="NZ_SJPR01000002.1"/>
</dbReference>
<dbReference type="SUPFAM" id="SSF53448">
    <property type="entry name" value="Nucleotide-diphospho-sugar transferases"/>
    <property type="match status" value="1"/>
</dbReference>
<dbReference type="OrthoDB" id="153025at2"/>
<gene>
    <name evidence="2" type="primary">epsH</name>
    <name evidence="2" type="ORF">Pla108_21220</name>
</gene>
<dbReference type="InterPro" id="IPR001173">
    <property type="entry name" value="Glyco_trans_2-like"/>
</dbReference>
<comment type="caution">
    <text evidence="2">The sequence shown here is derived from an EMBL/GenBank/DDBJ whole genome shotgun (WGS) entry which is preliminary data.</text>
</comment>
<keyword evidence="3" id="KW-1185">Reference proteome</keyword>
<dbReference type="Gene3D" id="3.90.550.10">
    <property type="entry name" value="Spore Coat Polysaccharide Biosynthesis Protein SpsA, Chain A"/>
    <property type="match status" value="1"/>
</dbReference>
<dbReference type="EC" id="2.4.-.-" evidence="2"/>
<dbReference type="InterPro" id="IPR029044">
    <property type="entry name" value="Nucleotide-diphossugar_trans"/>
</dbReference>
<dbReference type="CDD" id="cd00761">
    <property type="entry name" value="Glyco_tranf_GTA_type"/>
    <property type="match status" value="1"/>
</dbReference>
<dbReference type="PANTHER" id="PTHR43685:SF2">
    <property type="entry name" value="GLYCOSYLTRANSFERASE 2-LIKE DOMAIN-CONTAINING PROTEIN"/>
    <property type="match status" value="1"/>
</dbReference>
<organism evidence="2 3">
    <name type="scientific">Botrimarina colliarenosi</name>
    <dbReference type="NCBI Taxonomy" id="2528001"/>
    <lineage>
        <taxon>Bacteria</taxon>
        <taxon>Pseudomonadati</taxon>
        <taxon>Planctomycetota</taxon>
        <taxon>Planctomycetia</taxon>
        <taxon>Pirellulales</taxon>
        <taxon>Lacipirellulaceae</taxon>
        <taxon>Botrimarina</taxon>
    </lineage>
</organism>
<feature type="domain" description="Glycosyltransferase 2-like" evidence="1">
    <location>
        <begin position="4"/>
        <end position="131"/>
    </location>
</feature>
<name>A0A5C6AEX3_9BACT</name>
<evidence type="ECO:0000313" key="3">
    <source>
        <dbReference type="Proteomes" id="UP000317421"/>
    </source>
</evidence>
<protein>
    <submittedName>
        <fullName evidence="2">Putative glycosyltransferase EpsH</fullName>
        <ecNumber evidence="2">2.4.-.-</ecNumber>
    </submittedName>
</protein>
<sequence>MAISVCICTMTRPDDLRRALEALSQSGAPPLEVLVSDDSPADDRRSEEVCRSFAGVHYAPGPRRGLSANRNAVVRRCRGDWVHFIDDDVQVPPGFYAEAERVVAGLDTDCVVTGYQYDFQPEAETPWLTKPAYCGLWAHMSPAEDGKANCVVINAALFPRGLFEAALFDERFRYGWEEADITQHAIALGKRVEVAPTLVVDHYPSPSNRDLYAKLIDASAVYAGLKRQFSYNRSLGGTLLFATVGVGRLLLHRLRARGVAGATASARGAIQGYSLFLDFLMHKSEPLQPLLRTTDVSKV</sequence>
<dbReference type="InterPro" id="IPR050834">
    <property type="entry name" value="Glycosyltransf_2"/>
</dbReference>
<keyword evidence="2" id="KW-0808">Transferase</keyword>
<dbReference type="EMBL" id="SJPR01000002">
    <property type="protein sequence ID" value="TWT97967.1"/>
    <property type="molecule type" value="Genomic_DNA"/>
</dbReference>
<proteinExistence type="predicted"/>
<dbReference type="Pfam" id="PF00535">
    <property type="entry name" value="Glycos_transf_2"/>
    <property type="match status" value="1"/>
</dbReference>
<dbReference type="GO" id="GO:0016757">
    <property type="term" value="F:glycosyltransferase activity"/>
    <property type="evidence" value="ECO:0007669"/>
    <property type="project" value="UniProtKB-KW"/>
</dbReference>
<accession>A0A5C6AEX3</accession>
<reference evidence="2 3" key="1">
    <citation type="submission" date="2019-02" db="EMBL/GenBank/DDBJ databases">
        <title>Deep-cultivation of Planctomycetes and their phenomic and genomic characterization uncovers novel biology.</title>
        <authorList>
            <person name="Wiegand S."/>
            <person name="Jogler M."/>
            <person name="Boedeker C."/>
            <person name="Pinto D."/>
            <person name="Vollmers J."/>
            <person name="Rivas-Marin E."/>
            <person name="Kohn T."/>
            <person name="Peeters S.H."/>
            <person name="Heuer A."/>
            <person name="Rast P."/>
            <person name="Oberbeckmann S."/>
            <person name="Bunk B."/>
            <person name="Jeske O."/>
            <person name="Meyerdierks A."/>
            <person name="Storesund J.E."/>
            <person name="Kallscheuer N."/>
            <person name="Luecker S."/>
            <person name="Lage O.M."/>
            <person name="Pohl T."/>
            <person name="Merkel B.J."/>
            <person name="Hornburger P."/>
            <person name="Mueller R.-W."/>
            <person name="Bruemmer F."/>
            <person name="Labrenz M."/>
            <person name="Spormann A.M."/>
            <person name="Op Den Camp H."/>
            <person name="Overmann J."/>
            <person name="Amann R."/>
            <person name="Jetten M.S.M."/>
            <person name="Mascher T."/>
            <person name="Medema M.H."/>
            <person name="Devos D.P."/>
            <person name="Kaster A.-K."/>
            <person name="Ovreas L."/>
            <person name="Rohde M."/>
            <person name="Galperin M.Y."/>
            <person name="Jogler C."/>
        </authorList>
    </citation>
    <scope>NUCLEOTIDE SEQUENCE [LARGE SCALE GENOMIC DNA]</scope>
    <source>
        <strain evidence="2 3">Pla108</strain>
    </source>
</reference>